<name>A0A0E1WYY0_9HYPH</name>
<dbReference type="EMBL" id="EQ999546">
    <property type="protein sequence ID" value="EEZ30020.1"/>
    <property type="molecule type" value="Genomic_DNA"/>
</dbReference>
<gene>
    <name evidence="1" type="ORF">BALG_00139</name>
</gene>
<dbReference type="HOGENOM" id="CLU_1944616_0_0_5"/>
<sequence length="129" mass="14865">MLQWCFSALRVFLYLHLRHIPLSKITIHAAVLRFFVQISRLRHRINNQRSASTLIWIVTAIGFGNFNEDFVALAGPKMLFGGDAKDRWRGEAPIQGKKLNRCDSGLVDIKSGYLRRSDMVPRFARDNCF</sequence>
<organism evidence="1">
    <name type="scientific">Brucella pinnipedialis M292/94/1</name>
    <dbReference type="NCBI Taxonomy" id="520462"/>
    <lineage>
        <taxon>Bacteria</taxon>
        <taxon>Pseudomonadati</taxon>
        <taxon>Pseudomonadota</taxon>
        <taxon>Alphaproteobacteria</taxon>
        <taxon>Hyphomicrobiales</taxon>
        <taxon>Brucellaceae</taxon>
        <taxon>Brucella/Ochrobactrum group</taxon>
        <taxon>Brucella</taxon>
    </lineage>
</organism>
<dbReference type="Proteomes" id="UP000004659">
    <property type="component" value="Unassembled WGS sequence"/>
</dbReference>
<accession>A0A0E1WYY0</accession>
<dbReference type="AlphaFoldDB" id="A0A0E1WYY0"/>
<reference evidence="1" key="1">
    <citation type="submission" date="2009-01" db="EMBL/GenBank/DDBJ databases">
        <title>The Genome Sequence of Brucella pinnipedialis M292/94/1.</title>
        <authorList>
            <consortium name="The Broad Institute Genome Sequencing Platform"/>
            <person name="Ward D."/>
            <person name="Young S.K."/>
            <person name="Kodira C.D."/>
            <person name="Zeng Q."/>
            <person name="Koehrsen M."/>
            <person name="Alvarado L."/>
            <person name="Berlin A."/>
            <person name="Borenstein D."/>
            <person name="Chen Z."/>
            <person name="Engels R."/>
            <person name="Freedman E."/>
            <person name="Gellesch M."/>
            <person name="Goldberg J."/>
            <person name="Griggs A."/>
            <person name="Gujja S."/>
            <person name="Heiman D."/>
            <person name="Hepburn T."/>
            <person name="Howarth C."/>
            <person name="Jen D."/>
            <person name="Larson L."/>
            <person name="Lewis B."/>
            <person name="Mehta T."/>
            <person name="Park D."/>
            <person name="Pearson M."/>
            <person name="Roberts A."/>
            <person name="Saif S."/>
            <person name="Shea T."/>
            <person name="Shenoy N."/>
            <person name="Sisk P."/>
            <person name="Stolte C."/>
            <person name="Sykes S."/>
            <person name="Walk T."/>
            <person name="White J."/>
            <person name="Yandava C."/>
            <person name="Whatmore A.M."/>
            <person name="Perrett L.L."/>
            <person name="O'Callaghan D."/>
            <person name="Nusbaum C."/>
            <person name="Galagan J."/>
            <person name="Birren B."/>
        </authorList>
    </citation>
    <scope>NUCLEOTIDE SEQUENCE [LARGE SCALE GENOMIC DNA]</scope>
    <source>
        <strain evidence="1">M292/94/1</strain>
    </source>
</reference>
<protein>
    <submittedName>
        <fullName evidence="1">Uncharacterized protein</fullName>
    </submittedName>
</protein>
<proteinExistence type="predicted"/>
<evidence type="ECO:0000313" key="1">
    <source>
        <dbReference type="EMBL" id="EEZ30020.1"/>
    </source>
</evidence>